<accession>A0ABV1K5N1</accession>
<dbReference type="Proteomes" id="UP001494902">
    <property type="component" value="Unassembled WGS sequence"/>
</dbReference>
<sequence>MQRVWMFGSIAVTGEEIDFQDPAETGPDVRERGLRIELRMVEPATAAGSVYASTGWAAGPAFCRFDLLESRPDARDRIHWHPAMTGGEPDDRVFDADLSHDPAGWMRRRLADAGPLLREAGIDGDHDDALRELRAGIAVIGSWIDRGLEDMRRPWPDVEHDERGLAVPS</sequence>
<evidence type="ECO:0000313" key="2">
    <source>
        <dbReference type="Proteomes" id="UP001494902"/>
    </source>
</evidence>
<keyword evidence="2" id="KW-1185">Reference proteome</keyword>
<evidence type="ECO:0008006" key="3">
    <source>
        <dbReference type="Google" id="ProtNLM"/>
    </source>
</evidence>
<dbReference type="RefSeq" id="WP_349296878.1">
    <property type="nucleotide sequence ID" value="NZ_JBEDNQ010000002.1"/>
</dbReference>
<name>A0ABV1K5N1_9PSEU</name>
<gene>
    <name evidence="1" type="ORF">WIS52_04810</name>
</gene>
<organism evidence="1 2">
    <name type="scientific">Pseudonocardia nematodicida</name>
    <dbReference type="NCBI Taxonomy" id="1206997"/>
    <lineage>
        <taxon>Bacteria</taxon>
        <taxon>Bacillati</taxon>
        <taxon>Actinomycetota</taxon>
        <taxon>Actinomycetes</taxon>
        <taxon>Pseudonocardiales</taxon>
        <taxon>Pseudonocardiaceae</taxon>
        <taxon>Pseudonocardia</taxon>
    </lineage>
</organism>
<proteinExistence type="predicted"/>
<dbReference type="EMBL" id="JBEDNQ010000002">
    <property type="protein sequence ID" value="MEQ3549782.1"/>
    <property type="molecule type" value="Genomic_DNA"/>
</dbReference>
<evidence type="ECO:0000313" key="1">
    <source>
        <dbReference type="EMBL" id="MEQ3549782.1"/>
    </source>
</evidence>
<protein>
    <recommendedName>
        <fullName evidence="3">DUF402 domain-containing protein</fullName>
    </recommendedName>
</protein>
<reference evidence="1 2" key="1">
    <citation type="submission" date="2024-03" db="EMBL/GenBank/DDBJ databases">
        <title>Draft genome sequence of Pseudonocardia nematodicida JCM 31783.</title>
        <authorList>
            <person name="Butdee W."/>
            <person name="Duangmal K."/>
        </authorList>
    </citation>
    <scope>NUCLEOTIDE SEQUENCE [LARGE SCALE GENOMIC DNA]</scope>
    <source>
        <strain evidence="1 2">JCM 31783</strain>
    </source>
</reference>
<comment type="caution">
    <text evidence="1">The sequence shown here is derived from an EMBL/GenBank/DDBJ whole genome shotgun (WGS) entry which is preliminary data.</text>
</comment>